<dbReference type="GO" id="GO:0016887">
    <property type="term" value="F:ATP hydrolysis activity"/>
    <property type="evidence" value="ECO:0007669"/>
    <property type="project" value="InterPro"/>
</dbReference>
<name>A0A9E4K8A4_9GAMM</name>
<evidence type="ECO:0000259" key="2">
    <source>
        <dbReference type="Pfam" id="PF13476"/>
    </source>
</evidence>
<evidence type="ECO:0000313" key="3">
    <source>
        <dbReference type="EMBL" id="MCG7944950.1"/>
    </source>
</evidence>
<feature type="domain" description="Rad50/SbcC-type AAA" evidence="2">
    <location>
        <begin position="8"/>
        <end position="243"/>
    </location>
</feature>
<sequence length="567" mass="65772">MIVFERCTFKNFLSTGNQPTVIELNRVPSILITGQNGAGKSTLLDAITFGIYGKPYRNINKPQLVNTVNEKGLEVIVEFSKNGDSYKVLRGVKPTKFEIWRNGELLAHDAAAKDYQKRLEDILGLNYKAFCQIVILGSARYQSFMDISPNDRRTIIEEILDITVFTKMNNVLKTKTTNNELELREADYQKTIIENKIGEQEKNISRIIKRSNESDKKIEEEKARIDLQLMKVDEKIQKVDEKLSEMVDPDLNSLHDQMSTVKVQGHEIQQRKRAAEDRIVFYQMTNECETCKQDIPDHVKEEQIIIQQSELSQVEKQRQPLAEEYNSLQEQITEAEKLRKFIQAINTKRSELLTEKKGLKDLISTLESSKNKTDAEDLETARKELEESEAKRLKLNRQYIELTEEKHYLEICKHLLKDEGIKSKIIKQYLPLMNQLINKYLDRMGANYSFTLDEHFNEVIKSRYRDNFSYSSFSEGEKSRIDLALIFTWREIAKTKNSVNTNLLIMDEIGDSSMDGEGTDVLWEILSESNDSNIFVISHRTSNIEKFSSHIEIEKQGNFSKIKNSKY</sequence>
<evidence type="ECO:0000313" key="4">
    <source>
        <dbReference type="Proteomes" id="UP000886667"/>
    </source>
</evidence>
<reference evidence="3" key="1">
    <citation type="journal article" date="2021" name="Proc. Natl. Acad. Sci. U.S.A.">
        <title>Global biogeography of chemosynthetic symbionts reveals both localized and globally distributed symbiont groups. .</title>
        <authorList>
            <person name="Osvatic J.T."/>
            <person name="Wilkins L.G.E."/>
            <person name="Leibrecht L."/>
            <person name="Leray M."/>
            <person name="Zauner S."/>
            <person name="Polzin J."/>
            <person name="Camacho Y."/>
            <person name="Gros O."/>
            <person name="van Gils J.A."/>
            <person name="Eisen J.A."/>
            <person name="Petersen J.M."/>
            <person name="Yuen B."/>
        </authorList>
    </citation>
    <scope>NUCLEOTIDE SEQUENCE</scope>
    <source>
        <strain evidence="3">MAGclacostrist064TRANS</strain>
    </source>
</reference>
<proteinExistence type="predicted"/>
<protein>
    <submittedName>
        <fullName evidence="3">AAA family ATPase</fullName>
    </submittedName>
</protein>
<organism evidence="3 4">
    <name type="scientific">Candidatus Thiodiazotropha taylori</name>
    <dbReference type="NCBI Taxonomy" id="2792791"/>
    <lineage>
        <taxon>Bacteria</taxon>
        <taxon>Pseudomonadati</taxon>
        <taxon>Pseudomonadota</taxon>
        <taxon>Gammaproteobacteria</taxon>
        <taxon>Chromatiales</taxon>
        <taxon>Sedimenticolaceae</taxon>
        <taxon>Candidatus Thiodiazotropha</taxon>
    </lineage>
</organism>
<dbReference type="AlphaFoldDB" id="A0A9E4K8A4"/>
<dbReference type="InterPro" id="IPR027417">
    <property type="entry name" value="P-loop_NTPase"/>
</dbReference>
<dbReference type="PANTHER" id="PTHR32114:SF2">
    <property type="entry name" value="ABC TRANSPORTER ABCH.3"/>
    <property type="match status" value="1"/>
</dbReference>
<dbReference type="Gene3D" id="3.40.50.300">
    <property type="entry name" value="P-loop containing nucleotide triphosphate hydrolases"/>
    <property type="match status" value="2"/>
</dbReference>
<dbReference type="PANTHER" id="PTHR32114">
    <property type="entry name" value="ABC TRANSPORTER ABCH.3"/>
    <property type="match status" value="1"/>
</dbReference>
<feature type="coiled-coil region" evidence="1">
    <location>
        <begin position="371"/>
        <end position="405"/>
    </location>
</feature>
<dbReference type="Proteomes" id="UP000886667">
    <property type="component" value="Unassembled WGS sequence"/>
</dbReference>
<keyword evidence="1" id="KW-0175">Coiled coil</keyword>
<comment type="caution">
    <text evidence="3">The sequence shown here is derived from an EMBL/GenBank/DDBJ whole genome shotgun (WGS) entry which is preliminary data.</text>
</comment>
<accession>A0A9E4K8A4</accession>
<feature type="coiled-coil region" evidence="1">
    <location>
        <begin position="311"/>
        <end position="345"/>
    </location>
</feature>
<dbReference type="GO" id="GO:0006302">
    <property type="term" value="P:double-strand break repair"/>
    <property type="evidence" value="ECO:0007669"/>
    <property type="project" value="InterPro"/>
</dbReference>
<dbReference type="InterPro" id="IPR038729">
    <property type="entry name" value="Rad50/SbcC_AAA"/>
</dbReference>
<gene>
    <name evidence="3" type="ORF">JAZ07_01235</name>
</gene>
<evidence type="ECO:0000256" key="1">
    <source>
        <dbReference type="SAM" id="Coils"/>
    </source>
</evidence>
<dbReference type="Pfam" id="PF13476">
    <property type="entry name" value="AAA_23"/>
    <property type="match status" value="1"/>
</dbReference>
<dbReference type="EMBL" id="JAEPCM010000016">
    <property type="protein sequence ID" value="MCG7944950.1"/>
    <property type="molecule type" value="Genomic_DNA"/>
</dbReference>
<dbReference type="SUPFAM" id="SSF52540">
    <property type="entry name" value="P-loop containing nucleoside triphosphate hydrolases"/>
    <property type="match status" value="1"/>
</dbReference>